<feature type="compositionally biased region" description="Pro residues" evidence="1">
    <location>
        <begin position="124"/>
        <end position="139"/>
    </location>
</feature>
<protein>
    <submittedName>
        <fullName evidence="2">Uncharacterized protein</fullName>
    </submittedName>
</protein>
<accession>A0A2C6L9U3</accession>
<dbReference type="GeneID" id="94425401"/>
<name>A0A2C6L9U3_9APIC</name>
<evidence type="ECO:0000313" key="3">
    <source>
        <dbReference type="Proteomes" id="UP000221165"/>
    </source>
</evidence>
<organism evidence="2 3">
    <name type="scientific">Cystoisospora suis</name>
    <dbReference type="NCBI Taxonomy" id="483139"/>
    <lineage>
        <taxon>Eukaryota</taxon>
        <taxon>Sar</taxon>
        <taxon>Alveolata</taxon>
        <taxon>Apicomplexa</taxon>
        <taxon>Conoidasida</taxon>
        <taxon>Coccidia</taxon>
        <taxon>Eucoccidiorida</taxon>
        <taxon>Eimeriorina</taxon>
        <taxon>Sarcocystidae</taxon>
        <taxon>Cystoisospora</taxon>
    </lineage>
</organism>
<dbReference type="RefSeq" id="XP_067925832.1">
    <property type="nucleotide sequence ID" value="XM_068062190.1"/>
</dbReference>
<dbReference type="AlphaFoldDB" id="A0A2C6L9U3"/>
<gene>
    <name evidence="2" type="ORF">CSUI_001988</name>
</gene>
<dbReference type="VEuPathDB" id="ToxoDB:CSUI_001988"/>
<feature type="compositionally biased region" description="Basic and acidic residues" evidence="1">
    <location>
        <begin position="10"/>
        <end position="20"/>
    </location>
</feature>
<keyword evidence="3" id="KW-1185">Reference proteome</keyword>
<proteinExistence type="predicted"/>
<dbReference type="EMBL" id="MIGC01000823">
    <property type="protein sequence ID" value="PHJ24158.1"/>
    <property type="molecule type" value="Genomic_DNA"/>
</dbReference>
<feature type="region of interest" description="Disordered" evidence="1">
    <location>
        <begin position="92"/>
        <end position="139"/>
    </location>
</feature>
<evidence type="ECO:0000256" key="1">
    <source>
        <dbReference type="SAM" id="MobiDB-lite"/>
    </source>
</evidence>
<evidence type="ECO:0000313" key="2">
    <source>
        <dbReference type="EMBL" id="PHJ24158.1"/>
    </source>
</evidence>
<sequence length="139" mass="15614">MVEIGEDTPDLSHEEIERQAPRSLDSLQNGNRKEEPLDLGKKIITHERLFIPDTPQSVLIESCPKGTPVTQGVCTYTPSKRPSVFDLFQAATSTKRNEENEEDETRLTSQTPRGVVRSSRSRPNRPPFVADPPFNPDLC</sequence>
<feature type="region of interest" description="Disordered" evidence="1">
    <location>
        <begin position="1"/>
        <end position="39"/>
    </location>
</feature>
<comment type="caution">
    <text evidence="2">The sequence shown here is derived from an EMBL/GenBank/DDBJ whole genome shotgun (WGS) entry which is preliminary data.</text>
</comment>
<dbReference type="Proteomes" id="UP000221165">
    <property type="component" value="Unassembled WGS sequence"/>
</dbReference>
<reference evidence="2 3" key="1">
    <citation type="journal article" date="2017" name="Int. J. Parasitol.">
        <title>The genome of the protozoan parasite Cystoisospora suis and a reverse vaccinology approach to identify vaccine candidates.</title>
        <authorList>
            <person name="Palmieri N."/>
            <person name="Shrestha A."/>
            <person name="Ruttkowski B."/>
            <person name="Beck T."/>
            <person name="Vogl C."/>
            <person name="Tomley F."/>
            <person name="Blake D.P."/>
            <person name="Joachim A."/>
        </authorList>
    </citation>
    <scope>NUCLEOTIDE SEQUENCE [LARGE SCALE GENOMIC DNA]</scope>
    <source>
        <strain evidence="2 3">Wien I</strain>
    </source>
</reference>